<name>A0ABQ4ZTL9_9ASTR</name>
<gene>
    <name evidence="2" type="ORF">Tco_0774744</name>
</gene>
<dbReference type="Proteomes" id="UP001151760">
    <property type="component" value="Unassembled WGS sequence"/>
</dbReference>
<protein>
    <recommendedName>
        <fullName evidence="4">Reverse transcriptase domain-containing protein</fullName>
    </recommendedName>
</protein>
<feature type="compositionally biased region" description="Low complexity" evidence="1">
    <location>
        <begin position="59"/>
        <end position="74"/>
    </location>
</feature>
<organism evidence="2 3">
    <name type="scientific">Tanacetum coccineum</name>
    <dbReference type="NCBI Taxonomy" id="301880"/>
    <lineage>
        <taxon>Eukaryota</taxon>
        <taxon>Viridiplantae</taxon>
        <taxon>Streptophyta</taxon>
        <taxon>Embryophyta</taxon>
        <taxon>Tracheophyta</taxon>
        <taxon>Spermatophyta</taxon>
        <taxon>Magnoliopsida</taxon>
        <taxon>eudicotyledons</taxon>
        <taxon>Gunneridae</taxon>
        <taxon>Pentapetalae</taxon>
        <taxon>asterids</taxon>
        <taxon>campanulids</taxon>
        <taxon>Asterales</taxon>
        <taxon>Asteraceae</taxon>
        <taxon>Asteroideae</taxon>
        <taxon>Anthemideae</taxon>
        <taxon>Anthemidinae</taxon>
        <taxon>Tanacetum</taxon>
    </lineage>
</organism>
<reference evidence="2" key="2">
    <citation type="submission" date="2022-01" db="EMBL/GenBank/DDBJ databases">
        <authorList>
            <person name="Yamashiro T."/>
            <person name="Shiraishi A."/>
            <person name="Satake H."/>
            <person name="Nakayama K."/>
        </authorList>
    </citation>
    <scope>NUCLEOTIDE SEQUENCE</scope>
</reference>
<proteinExistence type="predicted"/>
<evidence type="ECO:0008006" key="4">
    <source>
        <dbReference type="Google" id="ProtNLM"/>
    </source>
</evidence>
<dbReference type="EMBL" id="BQNB010011558">
    <property type="protein sequence ID" value="GJS92108.1"/>
    <property type="molecule type" value="Genomic_DNA"/>
</dbReference>
<evidence type="ECO:0000313" key="3">
    <source>
        <dbReference type="Proteomes" id="UP001151760"/>
    </source>
</evidence>
<accession>A0ABQ4ZTL9</accession>
<evidence type="ECO:0000256" key="1">
    <source>
        <dbReference type="SAM" id="MobiDB-lite"/>
    </source>
</evidence>
<comment type="caution">
    <text evidence="2">The sequence shown here is derived from an EMBL/GenBank/DDBJ whole genome shotgun (WGS) entry which is preliminary data.</text>
</comment>
<reference evidence="2" key="1">
    <citation type="journal article" date="2022" name="Int. J. Mol. Sci.">
        <title>Draft Genome of Tanacetum Coccineum: Genomic Comparison of Closely Related Tanacetum-Family Plants.</title>
        <authorList>
            <person name="Yamashiro T."/>
            <person name="Shiraishi A."/>
            <person name="Nakayama K."/>
            <person name="Satake H."/>
        </authorList>
    </citation>
    <scope>NUCLEOTIDE SEQUENCE</scope>
</reference>
<feature type="region of interest" description="Disordered" evidence="1">
    <location>
        <begin position="59"/>
        <end position="80"/>
    </location>
</feature>
<sequence>MIDIYNVSHKDYLEDLFANEKIIINMDLSRSDSFPPGSDDTDFDPEGDLRLIEELLNNDPSSPLPLSHNPLSGSTTSSSPDHFLEEFADELALIESFPPKNDDMTQEHKKVKEISISNASLILKDFNPPLYELPFHKEVPGSETLLSFSSENEEKVFNPGILTSKGVHTSLLLELSHRGPKAFKIIKFMKARWRFFLALIERTSVFWMFRVSTSIPLDQLKYGGIGSSLVTLNKRFDCPDFEASRARGFVLRSLELQILSFIMGIQYPNLID</sequence>
<keyword evidence="3" id="KW-1185">Reference proteome</keyword>
<evidence type="ECO:0000313" key="2">
    <source>
        <dbReference type="EMBL" id="GJS92108.1"/>
    </source>
</evidence>